<dbReference type="RefSeq" id="WP_189856527.1">
    <property type="nucleotide sequence ID" value="NZ_BMVW01000002.1"/>
</dbReference>
<dbReference type="PANTHER" id="PTHR30572:SF4">
    <property type="entry name" value="ABC TRANSPORTER PERMEASE YTRF"/>
    <property type="match status" value="1"/>
</dbReference>
<evidence type="ECO:0000259" key="9">
    <source>
        <dbReference type="Pfam" id="PF02687"/>
    </source>
</evidence>
<keyword evidence="3 8" id="KW-0812">Transmembrane</keyword>
<reference evidence="10" key="2">
    <citation type="submission" date="2020-09" db="EMBL/GenBank/DDBJ databases">
        <authorList>
            <person name="Sun Q."/>
            <person name="Ohkuma M."/>
        </authorList>
    </citation>
    <scope>NUCLEOTIDE SEQUENCE</scope>
    <source>
        <strain evidence="10">JCM 4815</strain>
    </source>
</reference>
<keyword evidence="11" id="KW-1185">Reference proteome</keyword>
<evidence type="ECO:0000256" key="5">
    <source>
        <dbReference type="ARBA" id="ARBA00023136"/>
    </source>
</evidence>
<evidence type="ECO:0000313" key="10">
    <source>
        <dbReference type="EMBL" id="GGY97141.1"/>
    </source>
</evidence>
<evidence type="ECO:0000256" key="4">
    <source>
        <dbReference type="ARBA" id="ARBA00022989"/>
    </source>
</evidence>
<keyword evidence="4 8" id="KW-1133">Transmembrane helix</keyword>
<dbReference type="Pfam" id="PF02687">
    <property type="entry name" value="FtsX"/>
    <property type="match status" value="2"/>
</dbReference>
<evidence type="ECO:0000256" key="2">
    <source>
        <dbReference type="ARBA" id="ARBA00022475"/>
    </source>
</evidence>
<comment type="caution">
    <text evidence="10">The sequence shown here is derived from an EMBL/GenBank/DDBJ whole genome shotgun (WGS) entry which is preliminary data.</text>
</comment>
<feature type="transmembrane region" description="Helical" evidence="8">
    <location>
        <begin position="995"/>
        <end position="1016"/>
    </location>
</feature>
<feature type="transmembrane region" description="Helical" evidence="8">
    <location>
        <begin position="427"/>
        <end position="448"/>
    </location>
</feature>
<evidence type="ECO:0000313" key="11">
    <source>
        <dbReference type="Proteomes" id="UP000622166"/>
    </source>
</evidence>
<feature type="transmembrane region" description="Helical" evidence="8">
    <location>
        <begin position="1046"/>
        <end position="1072"/>
    </location>
</feature>
<name>A0A918PBN7_9ACTN</name>
<sequence length="1127" mass="115603">MTLFLLLRLRAHWVLVGAAFLVVLLTTTVLATLALFSGAVGDAALRQTLGGRAAASASLVISAKVPPGGEEAARQAVLRGAEDTFDGLPVTVRRLEQSGSYALPAGSRAPSAQPEEPDLTHFAALDRSRIRLVSGELPGPGLSGAGPGPVPVAVPQAAAERLDMRTGARLTLVDRLDGQRLDVRVTGVYRPLDTTDPYWLADQLAGRGVRTLSFTTYGPLLADPSVLSSGRTSAGPTGWVARADHRALTTERLGALRDAAARGLAGLREDPALGGGQQVTTALPAVLDQFSRSLLVARSTLLVFAVQLVLVAAGALLLVGRLLGAERAAQTDLLRARGGSRRRITALAWAEALVLVVPAAACAPLLAGPLARLLEEHSALGRLGLRLDGTVTPALWLVCGLVALGCAAAIVPGVGTGRRGRSKALPAFLRAGADIGLLAVAAVAYWQLSRQASTAGGGVLGTDADGRLGIDPVLAAAPALALLAGTVLVLRLVPVAARLGERRAARGRSLSAALTAWQFGRRPRQGAGPALLLVLAVALGVLAVGQSSSWDRSQRDQADFLAGASVRVLAYGAAAPGDADRYASLPGVRAAAPAHRASLPLPDGRTATVLALDTARADQRLMLRQDLARKDADALLAAVRPKSAGVRAGLVLPTRTSSLTLRVRLEDGRTGAAPREFEPALTVEVEDAYGVTHRLPAGTLADDAASHDVVVRLDETAGGGRVTPWGPLTVTGLRLSGRVPPGSDPDLRLAVERVRARSDGAATLRAVGVPDGLRWQGTATAAVDGATGAPATLRPSATAERPLSVAHRVASTVDPDAPDPPAETVTLRLWAQRPAPPGQVAGTATDDFLRAVGARRGQTLDVTVAGTDVRVRIVDTARQLPTTGAEAGAVVRGGTGPAPDDATPDNAAADARATDGGALLLDLRAVNEVLARSADAPLAPTEWWLSTDPGEAGPVAAALRERPDTDPADVLVRDEIATALLDDPLGAAPRAAPPAAVAAAAVLAAVGFAVGVLASLRERRAEHAVLHALGASRSTLARQTAVEQSVLIAVALVAGTVLGTALTRAVVPLTVLTARGTRPVPDVLAALPPHQVALLLAGIAWLPLTAVAVLAPRRTRTAELLRHQGDS</sequence>
<feature type="domain" description="ABC3 transporter permease C-terminal" evidence="9">
    <location>
        <begin position="997"/>
        <end position="1073"/>
    </location>
</feature>
<feature type="transmembrane region" description="Helical" evidence="8">
    <location>
        <begin position="1092"/>
        <end position="1112"/>
    </location>
</feature>
<feature type="transmembrane region" description="Helical" evidence="8">
    <location>
        <begin position="301"/>
        <end position="323"/>
    </location>
</feature>
<gene>
    <name evidence="10" type="ORF">GCM10010365_14460</name>
</gene>
<dbReference type="Proteomes" id="UP000622166">
    <property type="component" value="Unassembled WGS sequence"/>
</dbReference>
<proteinExistence type="inferred from homology"/>
<evidence type="ECO:0000256" key="7">
    <source>
        <dbReference type="SAM" id="MobiDB-lite"/>
    </source>
</evidence>
<evidence type="ECO:0000256" key="8">
    <source>
        <dbReference type="SAM" id="Phobius"/>
    </source>
</evidence>
<dbReference type="EMBL" id="BMVW01000002">
    <property type="protein sequence ID" value="GGY97141.1"/>
    <property type="molecule type" value="Genomic_DNA"/>
</dbReference>
<feature type="compositionally biased region" description="Low complexity" evidence="7">
    <location>
        <begin position="897"/>
        <end position="909"/>
    </location>
</feature>
<comment type="similarity">
    <text evidence="6">Belongs to the ABC-4 integral membrane protein family.</text>
</comment>
<dbReference type="InterPro" id="IPR050250">
    <property type="entry name" value="Macrolide_Exporter_MacB"/>
</dbReference>
<feature type="transmembrane region" description="Helical" evidence="8">
    <location>
        <begin position="394"/>
        <end position="415"/>
    </location>
</feature>
<feature type="region of interest" description="Disordered" evidence="7">
    <location>
        <begin position="884"/>
        <end position="909"/>
    </location>
</feature>
<comment type="subcellular location">
    <subcellularLocation>
        <location evidence="1">Cell membrane</location>
        <topology evidence="1">Multi-pass membrane protein</topology>
    </subcellularLocation>
</comment>
<evidence type="ECO:0000256" key="6">
    <source>
        <dbReference type="ARBA" id="ARBA00038076"/>
    </source>
</evidence>
<dbReference type="PANTHER" id="PTHR30572">
    <property type="entry name" value="MEMBRANE COMPONENT OF TRANSPORTER-RELATED"/>
    <property type="match status" value="1"/>
</dbReference>
<keyword evidence="2" id="KW-1003">Cell membrane</keyword>
<feature type="domain" description="ABC3 transporter permease C-terminal" evidence="9">
    <location>
        <begin position="303"/>
        <end position="410"/>
    </location>
</feature>
<keyword evidence="5 8" id="KW-0472">Membrane</keyword>
<feature type="transmembrane region" description="Helical" evidence="8">
    <location>
        <begin position="468"/>
        <end position="493"/>
    </location>
</feature>
<reference evidence="10" key="1">
    <citation type="journal article" date="2014" name="Int. J. Syst. Evol. Microbiol.">
        <title>Complete genome sequence of Corynebacterium casei LMG S-19264T (=DSM 44701T), isolated from a smear-ripened cheese.</title>
        <authorList>
            <consortium name="US DOE Joint Genome Institute (JGI-PGF)"/>
            <person name="Walter F."/>
            <person name="Albersmeier A."/>
            <person name="Kalinowski J."/>
            <person name="Ruckert C."/>
        </authorList>
    </citation>
    <scope>NUCLEOTIDE SEQUENCE</scope>
    <source>
        <strain evidence="10">JCM 4815</strain>
    </source>
</reference>
<feature type="transmembrane region" description="Helical" evidence="8">
    <location>
        <begin position="12"/>
        <end position="36"/>
    </location>
</feature>
<organism evidence="10 11">
    <name type="scientific">Streptomyces poonensis</name>
    <dbReference type="NCBI Taxonomy" id="68255"/>
    <lineage>
        <taxon>Bacteria</taxon>
        <taxon>Bacillati</taxon>
        <taxon>Actinomycetota</taxon>
        <taxon>Actinomycetes</taxon>
        <taxon>Kitasatosporales</taxon>
        <taxon>Streptomycetaceae</taxon>
        <taxon>Streptomyces</taxon>
    </lineage>
</organism>
<protein>
    <recommendedName>
        <fullName evidence="9">ABC3 transporter permease C-terminal domain-containing protein</fullName>
    </recommendedName>
</protein>
<evidence type="ECO:0000256" key="3">
    <source>
        <dbReference type="ARBA" id="ARBA00022692"/>
    </source>
</evidence>
<dbReference type="InterPro" id="IPR003838">
    <property type="entry name" value="ABC3_permease_C"/>
</dbReference>
<feature type="transmembrane region" description="Helical" evidence="8">
    <location>
        <begin position="527"/>
        <end position="545"/>
    </location>
</feature>
<evidence type="ECO:0000256" key="1">
    <source>
        <dbReference type="ARBA" id="ARBA00004651"/>
    </source>
</evidence>
<accession>A0A918PBN7</accession>
<dbReference type="GO" id="GO:0005886">
    <property type="term" value="C:plasma membrane"/>
    <property type="evidence" value="ECO:0007669"/>
    <property type="project" value="UniProtKB-SubCell"/>
</dbReference>
<dbReference type="GO" id="GO:0022857">
    <property type="term" value="F:transmembrane transporter activity"/>
    <property type="evidence" value="ECO:0007669"/>
    <property type="project" value="TreeGrafter"/>
</dbReference>
<dbReference type="AlphaFoldDB" id="A0A918PBN7"/>
<feature type="transmembrane region" description="Helical" evidence="8">
    <location>
        <begin position="344"/>
        <end position="367"/>
    </location>
</feature>